<dbReference type="HOGENOM" id="CLU_650526_0_0_1"/>
<accession>G3BA14</accession>
<feature type="compositionally biased region" description="Basic and acidic residues" evidence="2">
    <location>
        <begin position="403"/>
        <end position="413"/>
    </location>
</feature>
<protein>
    <submittedName>
        <fullName evidence="3">Uncharacterized protein</fullName>
    </submittedName>
</protein>
<keyword evidence="4" id="KW-1185">Reference proteome</keyword>
<evidence type="ECO:0000313" key="3">
    <source>
        <dbReference type="EMBL" id="EGV61986.1"/>
    </source>
</evidence>
<feature type="region of interest" description="Disordered" evidence="2">
    <location>
        <begin position="81"/>
        <end position="114"/>
    </location>
</feature>
<feature type="compositionally biased region" description="Polar residues" evidence="2">
    <location>
        <begin position="376"/>
        <end position="395"/>
    </location>
</feature>
<dbReference type="Proteomes" id="UP000000707">
    <property type="component" value="Unassembled WGS sequence"/>
</dbReference>
<evidence type="ECO:0000256" key="2">
    <source>
        <dbReference type="SAM" id="MobiDB-lite"/>
    </source>
</evidence>
<evidence type="ECO:0000313" key="4">
    <source>
        <dbReference type="Proteomes" id="UP000000707"/>
    </source>
</evidence>
<dbReference type="OrthoDB" id="4094308at2759"/>
<dbReference type="EMBL" id="GL996527">
    <property type="protein sequence ID" value="EGV61986.1"/>
    <property type="molecule type" value="Genomic_DNA"/>
</dbReference>
<feature type="compositionally biased region" description="Polar residues" evidence="2">
    <location>
        <begin position="344"/>
        <end position="354"/>
    </location>
</feature>
<evidence type="ECO:0000256" key="1">
    <source>
        <dbReference type="SAM" id="Coils"/>
    </source>
</evidence>
<gene>
    <name evidence="3" type="ORF">CANTEDRAFT_94872</name>
</gene>
<name>G3BA14_CANTC</name>
<keyword evidence="1" id="KW-0175">Coiled coil</keyword>
<dbReference type="SUPFAM" id="SSF58022">
    <property type="entry name" value="XRCC4, C-terminal oligomerization domain"/>
    <property type="match status" value="1"/>
</dbReference>
<feature type="region of interest" description="Disordered" evidence="2">
    <location>
        <begin position="301"/>
        <end position="422"/>
    </location>
</feature>
<reference evidence="3 4" key="1">
    <citation type="journal article" date="2011" name="Proc. Natl. Acad. Sci. U.S.A.">
        <title>Comparative genomics of xylose-fermenting fungi for enhanced biofuel production.</title>
        <authorList>
            <person name="Wohlbach D.J."/>
            <person name="Kuo A."/>
            <person name="Sato T.K."/>
            <person name="Potts K.M."/>
            <person name="Salamov A.A."/>
            <person name="LaButti K.M."/>
            <person name="Sun H."/>
            <person name="Clum A."/>
            <person name="Pangilinan J.L."/>
            <person name="Lindquist E.A."/>
            <person name="Lucas S."/>
            <person name="Lapidus A."/>
            <person name="Jin M."/>
            <person name="Gunawan C."/>
            <person name="Balan V."/>
            <person name="Dale B.E."/>
            <person name="Jeffries T.W."/>
            <person name="Zinkel R."/>
            <person name="Barry K.W."/>
            <person name="Grigoriev I.V."/>
            <person name="Gasch A.P."/>
        </authorList>
    </citation>
    <scope>NUCLEOTIDE SEQUENCE [LARGE SCALE GENOMIC DNA]</scope>
    <source>
        <strain evidence="4">ATCC 10573 / BCRC 21748 / CBS 615 / JCM 9827 / NBRC 10315 / NRRL Y-1498 / VKM Y-70</strain>
    </source>
</reference>
<sequence length="422" mass="47952">MENFITVPLRIEDMDKALIKETSVVLNIQPKEDFRLVKAVIPEGTFSGNINIKQWLASKMLSEPDDEQWILLMHKLIPLSQTPGAVNSPPNDDNDNYDNDNDDNDNDSDFTDEKNEKYTNLQLYGKFTMSKESYEDGELKEDFDLVENFLTIYVRSNQTVSKTYGSFKLEEADNESIDFFKWIKKLIYMKDSLTNTVKYSQKRIHSLEFERDEYKKSTEELKANNKRVLDDLMNNFAFILNSKKRKIVELTAGDGGDPLSGLNRKFEADNRSKLDNITIDEKVLDKLPNKLDAKFSGGIKRANKRATRESSKRRQKSAMYEEEQTESGASGEEPTEYRSEEITRNGSNTTSLTDRQIVDVVMGQAVVKHEEDSDATELSGSESDSGRSADSPGSTQRDEETEEGNKDVGKGEVGDSLTDYSE</sequence>
<organism evidence="4">
    <name type="scientific">Candida tenuis (strain ATCC 10573 / BCRC 21748 / CBS 615 / JCM 9827 / NBRC 10315 / NRRL Y-1498 / VKM Y-70)</name>
    <name type="common">Yeast</name>
    <name type="synonym">Yamadazyma tenuis</name>
    <dbReference type="NCBI Taxonomy" id="590646"/>
    <lineage>
        <taxon>Eukaryota</taxon>
        <taxon>Fungi</taxon>
        <taxon>Dikarya</taxon>
        <taxon>Ascomycota</taxon>
        <taxon>Saccharomycotina</taxon>
        <taxon>Pichiomycetes</taxon>
        <taxon>Debaryomycetaceae</taxon>
        <taxon>Yamadazyma</taxon>
    </lineage>
</organism>
<feature type="coiled-coil region" evidence="1">
    <location>
        <begin position="204"/>
        <end position="231"/>
    </location>
</feature>
<feature type="compositionally biased region" description="Acidic residues" evidence="2">
    <location>
        <begin position="92"/>
        <end position="110"/>
    </location>
</feature>
<dbReference type="AlphaFoldDB" id="G3BA14"/>
<proteinExistence type="predicted"/>